<evidence type="ECO:0000256" key="3">
    <source>
        <dbReference type="ARBA" id="ARBA00023163"/>
    </source>
</evidence>
<gene>
    <name evidence="8" type="ORF">E4K67_28650</name>
</gene>
<protein>
    <recommendedName>
        <fullName evidence="5">Glycerol operon regulatory protein</fullName>
    </recommendedName>
</protein>
<comment type="caution">
    <text evidence="8">The sequence shown here is derived from an EMBL/GenBank/DDBJ whole genome shotgun (WGS) entry which is preliminary data.</text>
</comment>
<dbReference type="PANTHER" id="PTHR30136:SF24">
    <property type="entry name" value="HTH-TYPE TRANSCRIPTIONAL REPRESSOR ALLR"/>
    <property type="match status" value="1"/>
</dbReference>
<dbReference type="Gene3D" id="1.10.10.10">
    <property type="entry name" value="Winged helix-like DNA-binding domain superfamily/Winged helix DNA-binding domain"/>
    <property type="match status" value="1"/>
</dbReference>
<dbReference type="OrthoDB" id="9791752at2"/>
<evidence type="ECO:0000256" key="4">
    <source>
        <dbReference type="ARBA" id="ARBA00058938"/>
    </source>
</evidence>
<keyword evidence="2" id="KW-0238">DNA-binding</keyword>
<feature type="domain" description="IclR-ED" evidence="7">
    <location>
        <begin position="72"/>
        <end position="255"/>
    </location>
</feature>
<evidence type="ECO:0000259" key="7">
    <source>
        <dbReference type="PROSITE" id="PS51078"/>
    </source>
</evidence>
<dbReference type="InterPro" id="IPR005471">
    <property type="entry name" value="Tscrpt_reg_IclR_N"/>
</dbReference>
<reference evidence="8 9" key="1">
    <citation type="submission" date="2019-03" db="EMBL/GenBank/DDBJ databases">
        <title>Draft Genome Sequence of Desulfosporosinus fructosivorans Strain 63.6F, Isolated from Marine Sediment in the Baltic Sea.</title>
        <authorList>
            <person name="Hausmann B."/>
            <person name="Vandieken V."/>
            <person name="Pjevac P."/>
            <person name="Schreck K."/>
            <person name="Herbold C.W."/>
            <person name="Loy A."/>
        </authorList>
    </citation>
    <scope>NUCLEOTIDE SEQUENCE [LARGE SCALE GENOMIC DNA]</scope>
    <source>
        <strain evidence="8 9">63.6F</strain>
    </source>
</reference>
<dbReference type="Proteomes" id="UP000298460">
    <property type="component" value="Unassembled WGS sequence"/>
</dbReference>
<comment type="function">
    <text evidence="4">May be an activator protein for the gylABX operon.</text>
</comment>
<evidence type="ECO:0000259" key="6">
    <source>
        <dbReference type="PROSITE" id="PS51077"/>
    </source>
</evidence>
<evidence type="ECO:0000256" key="5">
    <source>
        <dbReference type="ARBA" id="ARBA00070406"/>
    </source>
</evidence>
<evidence type="ECO:0000313" key="9">
    <source>
        <dbReference type="Proteomes" id="UP000298460"/>
    </source>
</evidence>
<dbReference type="PROSITE" id="PS51078">
    <property type="entry name" value="ICLR_ED"/>
    <property type="match status" value="1"/>
</dbReference>
<dbReference type="InterPro" id="IPR036390">
    <property type="entry name" value="WH_DNA-bd_sf"/>
</dbReference>
<dbReference type="GO" id="GO:0045892">
    <property type="term" value="P:negative regulation of DNA-templated transcription"/>
    <property type="evidence" value="ECO:0007669"/>
    <property type="project" value="TreeGrafter"/>
</dbReference>
<evidence type="ECO:0000256" key="1">
    <source>
        <dbReference type="ARBA" id="ARBA00023015"/>
    </source>
</evidence>
<dbReference type="PANTHER" id="PTHR30136">
    <property type="entry name" value="HELIX-TURN-HELIX TRANSCRIPTIONAL REGULATOR, ICLR FAMILY"/>
    <property type="match status" value="1"/>
</dbReference>
<dbReference type="Pfam" id="PF01614">
    <property type="entry name" value="IclR_C"/>
    <property type="match status" value="1"/>
</dbReference>
<dbReference type="GO" id="GO:0003677">
    <property type="term" value="F:DNA binding"/>
    <property type="evidence" value="ECO:0007669"/>
    <property type="project" value="UniProtKB-KW"/>
</dbReference>
<name>A0A4Z0QYI4_9FIRM</name>
<feature type="domain" description="HTH iclR-type" evidence="6">
    <location>
        <begin position="9"/>
        <end position="71"/>
    </location>
</feature>
<proteinExistence type="predicted"/>
<dbReference type="SMART" id="SM00346">
    <property type="entry name" value="HTH_ICLR"/>
    <property type="match status" value="1"/>
</dbReference>
<dbReference type="InterPro" id="IPR050707">
    <property type="entry name" value="HTH_MetabolicPath_Reg"/>
</dbReference>
<dbReference type="FunFam" id="1.10.10.10:FF:000056">
    <property type="entry name" value="IclR family transcriptional regulator"/>
    <property type="match status" value="1"/>
</dbReference>
<dbReference type="InterPro" id="IPR036388">
    <property type="entry name" value="WH-like_DNA-bd_sf"/>
</dbReference>
<accession>A0A4Z0QYI4</accession>
<dbReference type="GO" id="GO:0003700">
    <property type="term" value="F:DNA-binding transcription factor activity"/>
    <property type="evidence" value="ECO:0007669"/>
    <property type="project" value="TreeGrafter"/>
</dbReference>
<keyword evidence="3" id="KW-0804">Transcription</keyword>
<dbReference type="InterPro" id="IPR014757">
    <property type="entry name" value="Tscrpt_reg_IclR_C"/>
</dbReference>
<dbReference type="RefSeq" id="WP_135553021.1">
    <property type="nucleotide sequence ID" value="NZ_SPQQ01000028.1"/>
</dbReference>
<evidence type="ECO:0000313" key="8">
    <source>
        <dbReference type="EMBL" id="TGE34797.1"/>
    </source>
</evidence>
<keyword evidence="9" id="KW-1185">Reference proteome</keyword>
<dbReference type="Gene3D" id="3.30.450.40">
    <property type="match status" value="1"/>
</dbReference>
<dbReference type="Pfam" id="PF09339">
    <property type="entry name" value="HTH_IclR"/>
    <property type="match status" value="1"/>
</dbReference>
<dbReference type="SUPFAM" id="SSF55781">
    <property type="entry name" value="GAF domain-like"/>
    <property type="match status" value="1"/>
</dbReference>
<dbReference type="SUPFAM" id="SSF46785">
    <property type="entry name" value="Winged helix' DNA-binding domain"/>
    <property type="match status" value="1"/>
</dbReference>
<dbReference type="PROSITE" id="PS51077">
    <property type="entry name" value="HTH_ICLR"/>
    <property type="match status" value="1"/>
</dbReference>
<organism evidence="8 9">
    <name type="scientific">Desulfosporosinus fructosivorans</name>
    <dbReference type="NCBI Taxonomy" id="2018669"/>
    <lineage>
        <taxon>Bacteria</taxon>
        <taxon>Bacillati</taxon>
        <taxon>Bacillota</taxon>
        <taxon>Clostridia</taxon>
        <taxon>Eubacteriales</taxon>
        <taxon>Desulfitobacteriaceae</taxon>
        <taxon>Desulfosporosinus</taxon>
    </lineage>
</organism>
<dbReference type="EMBL" id="SPQQ01000028">
    <property type="protein sequence ID" value="TGE34797.1"/>
    <property type="molecule type" value="Genomic_DNA"/>
</dbReference>
<sequence length="260" mass="28768">MTSASGVIVQSVKRALDILGCFRGQSIELGISEISGRMELSKSTVYGLVNTLLTEGYLEQNAQTKRYRLGIKLFELGTLVYNRLDLRNEAKGSCEELGSKYNTTVHLAAHYGDEIVYIDKVDAPEAVIVYSQTGKCAPMHCTGVGKAIMAFLSDDELKHAFAKGDFKKYTEHTITDPEELYCELRRIHSCGYAVDNEEIEAGLRCIAAPIFNYMNQPVAAISVSASTVRLPLEQIEAIAKDVQYHALQISKRLGYIIKTS</sequence>
<evidence type="ECO:0000256" key="2">
    <source>
        <dbReference type="ARBA" id="ARBA00023125"/>
    </source>
</evidence>
<keyword evidence="1" id="KW-0805">Transcription regulation</keyword>
<dbReference type="AlphaFoldDB" id="A0A4Z0QYI4"/>
<dbReference type="InterPro" id="IPR029016">
    <property type="entry name" value="GAF-like_dom_sf"/>
</dbReference>